<evidence type="ECO:0000313" key="3">
    <source>
        <dbReference type="EMBL" id="KAK0494790.1"/>
    </source>
</evidence>
<evidence type="ECO:0000256" key="2">
    <source>
        <dbReference type="SAM" id="SignalP"/>
    </source>
</evidence>
<dbReference type="Proteomes" id="UP001175228">
    <property type="component" value="Unassembled WGS sequence"/>
</dbReference>
<keyword evidence="4" id="KW-1185">Reference proteome</keyword>
<keyword evidence="1" id="KW-0812">Transmembrane</keyword>
<keyword evidence="1" id="KW-1133">Transmembrane helix</keyword>
<proteinExistence type="predicted"/>
<feature type="signal peptide" evidence="2">
    <location>
        <begin position="1"/>
        <end position="19"/>
    </location>
</feature>
<dbReference type="AlphaFoldDB" id="A0AA39UVM4"/>
<dbReference type="EMBL" id="JAUEPU010000019">
    <property type="protein sequence ID" value="KAK0494790.1"/>
    <property type="molecule type" value="Genomic_DNA"/>
</dbReference>
<name>A0AA39UVM4_9AGAR</name>
<feature type="transmembrane region" description="Helical" evidence="1">
    <location>
        <begin position="47"/>
        <end position="71"/>
    </location>
</feature>
<feature type="chain" id="PRO_5041218592" evidence="2">
    <location>
        <begin position="20"/>
        <end position="116"/>
    </location>
</feature>
<sequence length="116" mass="12366">MALLLFSIQFLLLPLQCSAEDASPTSSAVMASPTASSSSNSDSRRLRFTIIGLFCGAAALSLVVAILLSICCRARKRGISSGEDIMMANKILHKMGVHTDSKGLEKMSRTTSEETL</sequence>
<accession>A0AA39UVM4</accession>
<keyword evidence="2" id="KW-0732">Signal</keyword>
<keyword evidence="1" id="KW-0472">Membrane</keyword>
<organism evidence="3 4">
    <name type="scientific">Armillaria luteobubalina</name>
    <dbReference type="NCBI Taxonomy" id="153913"/>
    <lineage>
        <taxon>Eukaryota</taxon>
        <taxon>Fungi</taxon>
        <taxon>Dikarya</taxon>
        <taxon>Basidiomycota</taxon>
        <taxon>Agaricomycotina</taxon>
        <taxon>Agaricomycetes</taxon>
        <taxon>Agaricomycetidae</taxon>
        <taxon>Agaricales</taxon>
        <taxon>Marasmiineae</taxon>
        <taxon>Physalacriaceae</taxon>
        <taxon>Armillaria</taxon>
    </lineage>
</organism>
<evidence type="ECO:0000256" key="1">
    <source>
        <dbReference type="SAM" id="Phobius"/>
    </source>
</evidence>
<protein>
    <submittedName>
        <fullName evidence="3">Uncharacterized protein</fullName>
    </submittedName>
</protein>
<comment type="caution">
    <text evidence="3">The sequence shown here is derived from an EMBL/GenBank/DDBJ whole genome shotgun (WGS) entry which is preliminary data.</text>
</comment>
<gene>
    <name evidence="3" type="ORF">EDD18DRAFT_1354782</name>
</gene>
<evidence type="ECO:0000313" key="4">
    <source>
        <dbReference type="Proteomes" id="UP001175228"/>
    </source>
</evidence>
<reference evidence="3" key="1">
    <citation type="submission" date="2023-06" db="EMBL/GenBank/DDBJ databases">
        <authorList>
            <consortium name="Lawrence Berkeley National Laboratory"/>
            <person name="Ahrendt S."/>
            <person name="Sahu N."/>
            <person name="Indic B."/>
            <person name="Wong-Bajracharya J."/>
            <person name="Merenyi Z."/>
            <person name="Ke H.-M."/>
            <person name="Monk M."/>
            <person name="Kocsube S."/>
            <person name="Drula E."/>
            <person name="Lipzen A."/>
            <person name="Balint B."/>
            <person name="Henrissat B."/>
            <person name="Andreopoulos B."/>
            <person name="Martin F.M."/>
            <person name="Harder C.B."/>
            <person name="Rigling D."/>
            <person name="Ford K.L."/>
            <person name="Foster G.D."/>
            <person name="Pangilinan J."/>
            <person name="Papanicolaou A."/>
            <person name="Barry K."/>
            <person name="LaButti K."/>
            <person name="Viragh M."/>
            <person name="Koriabine M."/>
            <person name="Yan M."/>
            <person name="Riley R."/>
            <person name="Champramary S."/>
            <person name="Plett K.L."/>
            <person name="Tsai I.J."/>
            <person name="Slot J."/>
            <person name="Sipos G."/>
            <person name="Plett J."/>
            <person name="Nagy L.G."/>
            <person name="Grigoriev I.V."/>
        </authorList>
    </citation>
    <scope>NUCLEOTIDE SEQUENCE</scope>
    <source>
        <strain evidence="3">HWK02</strain>
    </source>
</reference>